<dbReference type="EMBL" id="AZMM01016755">
    <property type="protein sequence ID" value="ETJ28281.1"/>
    <property type="molecule type" value="Genomic_DNA"/>
</dbReference>
<protein>
    <submittedName>
        <fullName evidence="1">Uncharacterized protein</fullName>
    </submittedName>
</protein>
<organism evidence="1">
    <name type="scientific">human gut metagenome</name>
    <dbReference type="NCBI Taxonomy" id="408170"/>
    <lineage>
        <taxon>unclassified sequences</taxon>
        <taxon>metagenomes</taxon>
        <taxon>organismal metagenomes</taxon>
    </lineage>
</organism>
<proteinExistence type="predicted"/>
<accession>W1XDU9</accession>
<name>W1XDU9_9ZZZZ</name>
<gene>
    <name evidence="1" type="ORF">Q604_UNBC16755G0002</name>
</gene>
<dbReference type="AlphaFoldDB" id="W1XDU9"/>
<feature type="non-terminal residue" evidence="1">
    <location>
        <position position="1"/>
    </location>
</feature>
<sequence length="46" mass="5076">IDGVKPIVKATANAYIDNPIAVNRIDIIDRSKQEPKRSIFKALIIG</sequence>
<comment type="caution">
    <text evidence="1">The sequence shown here is derived from an EMBL/GenBank/DDBJ whole genome shotgun (WGS) entry which is preliminary data.</text>
</comment>
<evidence type="ECO:0000313" key="1">
    <source>
        <dbReference type="EMBL" id="ETJ28281.1"/>
    </source>
</evidence>
<reference evidence="1" key="1">
    <citation type="submission" date="2013-12" db="EMBL/GenBank/DDBJ databases">
        <title>A Varibaculum cambriense genome reconstructed from a premature infant gut community with otherwise low bacterial novelty that shifts toward anaerobic metabolism during the third week of life.</title>
        <authorList>
            <person name="Brown C.T."/>
            <person name="Sharon I."/>
            <person name="Thomas B.C."/>
            <person name="Castelle C.J."/>
            <person name="Morowitz M.J."/>
            <person name="Banfield J.F."/>
        </authorList>
    </citation>
    <scope>NUCLEOTIDE SEQUENCE</scope>
</reference>